<dbReference type="AlphaFoldDB" id="A0AAE7TMT4"/>
<dbReference type="EMBL" id="CP030050">
    <property type="protein sequence ID" value="QOZ73824.1"/>
    <property type="molecule type" value="Genomic_DNA"/>
</dbReference>
<sequence length="75" mass="8691">MPRYFFNVFYGRTTTDHVGEEFPDQDATWKEATVLAGQILQGLHGDLVPGREWRVEVTDEFGNRLFILRIHAEVP</sequence>
<reference evidence="2 3" key="1">
    <citation type="submission" date="2018-06" db="EMBL/GenBank/DDBJ databases">
        <title>Comparative genomics of Bradyrhizobium nodulating Arachidis hypogaea.</title>
        <authorList>
            <person name="Li Y."/>
        </authorList>
    </citation>
    <scope>NUCLEOTIDE SEQUENCE [LARGE SCALE GENOMIC DNA]</scope>
    <source>
        <strain evidence="2 3">CCBAU 051107</strain>
    </source>
</reference>
<feature type="domain" description="DUF6894" evidence="1">
    <location>
        <begin position="3"/>
        <end position="70"/>
    </location>
</feature>
<evidence type="ECO:0000259" key="1">
    <source>
        <dbReference type="Pfam" id="PF21834"/>
    </source>
</evidence>
<evidence type="ECO:0000313" key="2">
    <source>
        <dbReference type="EMBL" id="QOZ73824.1"/>
    </source>
</evidence>
<gene>
    <name evidence="2" type="ORF">WN72_39535</name>
</gene>
<name>A0AAE7TMT4_9BRAD</name>
<dbReference type="Pfam" id="PF21834">
    <property type="entry name" value="DUF6894"/>
    <property type="match status" value="1"/>
</dbReference>
<proteinExistence type="predicted"/>
<evidence type="ECO:0000313" key="3">
    <source>
        <dbReference type="Proteomes" id="UP000594015"/>
    </source>
</evidence>
<protein>
    <recommendedName>
        <fullName evidence="1">DUF6894 domain-containing protein</fullName>
    </recommendedName>
</protein>
<dbReference type="KEGG" id="barh:WN72_39535"/>
<accession>A0AAE7TMT4</accession>
<dbReference type="Proteomes" id="UP000594015">
    <property type="component" value="Chromosome"/>
</dbReference>
<dbReference type="RefSeq" id="WP_092219870.1">
    <property type="nucleotide sequence ID" value="NZ_CP030050.1"/>
</dbReference>
<dbReference type="InterPro" id="IPR054189">
    <property type="entry name" value="DUF6894"/>
</dbReference>
<organism evidence="2 3">
    <name type="scientific">Bradyrhizobium arachidis</name>
    <dbReference type="NCBI Taxonomy" id="858423"/>
    <lineage>
        <taxon>Bacteria</taxon>
        <taxon>Pseudomonadati</taxon>
        <taxon>Pseudomonadota</taxon>
        <taxon>Alphaproteobacteria</taxon>
        <taxon>Hyphomicrobiales</taxon>
        <taxon>Nitrobacteraceae</taxon>
        <taxon>Bradyrhizobium</taxon>
    </lineage>
</organism>